<dbReference type="EMBL" id="CM029041">
    <property type="protein sequence ID" value="KAG2624501.1"/>
    <property type="molecule type" value="Genomic_DNA"/>
</dbReference>
<evidence type="ECO:0000256" key="1">
    <source>
        <dbReference type="SAM" id="MobiDB-lite"/>
    </source>
</evidence>
<evidence type="ECO:0000313" key="2">
    <source>
        <dbReference type="EMBL" id="KAG2624501.1"/>
    </source>
</evidence>
<accession>A0A8T0UK94</accession>
<dbReference type="AlphaFoldDB" id="A0A8T0UK94"/>
<evidence type="ECO:0000313" key="3">
    <source>
        <dbReference type="Proteomes" id="UP000823388"/>
    </source>
</evidence>
<dbReference type="Proteomes" id="UP000823388">
    <property type="component" value="Chromosome 3K"/>
</dbReference>
<protein>
    <submittedName>
        <fullName evidence="2">Uncharacterized protein</fullName>
    </submittedName>
</protein>
<keyword evidence="3" id="KW-1185">Reference proteome</keyword>
<reference evidence="2" key="1">
    <citation type="submission" date="2020-05" db="EMBL/GenBank/DDBJ databases">
        <title>WGS assembly of Panicum virgatum.</title>
        <authorList>
            <person name="Lovell J.T."/>
            <person name="Jenkins J."/>
            <person name="Shu S."/>
            <person name="Juenger T.E."/>
            <person name="Schmutz J."/>
        </authorList>
    </citation>
    <scope>NUCLEOTIDE SEQUENCE</scope>
    <source>
        <strain evidence="2">AP13</strain>
    </source>
</reference>
<sequence length="152" mass="16497">MRSPLGLPSSATDDSSSESRRETRPENAVQSLFHQAFSFSCCLPPAVSDGFRVYRDKQTQQPFLPALPCLALHHIIISFVWTRAALPCLGSQPDNIRARAPRHSPASLSSPPVPAPAPARSGEEMTRNSCRPHSGLEKRGGNSRRTGPGRAE</sequence>
<feature type="region of interest" description="Disordered" evidence="1">
    <location>
        <begin position="92"/>
        <end position="152"/>
    </location>
</feature>
<proteinExistence type="predicted"/>
<feature type="region of interest" description="Disordered" evidence="1">
    <location>
        <begin position="1"/>
        <end position="27"/>
    </location>
</feature>
<gene>
    <name evidence="2" type="ORF">PVAP13_3KG138427</name>
</gene>
<organism evidence="2 3">
    <name type="scientific">Panicum virgatum</name>
    <name type="common">Blackwell switchgrass</name>
    <dbReference type="NCBI Taxonomy" id="38727"/>
    <lineage>
        <taxon>Eukaryota</taxon>
        <taxon>Viridiplantae</taxon>
        <taxon>Streptophyta</taxon>
        <taxon>Embryophyta</taxon>
        <taxon>Tracheophyta</taxon>
        <taxon>Spermatophyta</taxon>
        <taxon>Magnoliopsida</taxon>
        <taxon>Liliopsida</taxon>
        <taxon>Poales</taxon>
        <taxon>Poaceae</taxon>
        <taxon>PACMAD clade</taxon>
        <taxon>Panicoideae</taxon>
        <taxon>Panicodae</taxon>
        <taxon>Paniceae</taxon>
        <taxon>Panicinae</taxon>
        <taxon>Panicum</taxon>
        <taxon>Panicum sect. Hiantes</taxon>
    </lineage>
</organism>
<name>A0A8T0UK94_PANVG</name>
<comment type="caution">
    <text evidence="2">The sequence shown here is derived from an EMBL/GenBank/DDBJ whole genome shotgun (WGS) entry which is preliminary data.</text>
</comment>